<feature type="transmembrane region" description="Helical" evidence="1">
    <location>
        <begin position="69"/>
        <end position="88"/>
    </location>
</feature>
<proteinExistence type="predicted"/>
<organism evidence="3 4">
    <name type="scientific">Methylocella tundrae</name>
    <dbReference type="NCBI Taxonomy" id="227605"/>
    <lineage>
        <taxon>Bacteria</taxon>
        <taxon>Pseudomonadati</taxon>
        <taxon>Pseudomonadota</taxon>
        <taxon>Alphaproteobacteria</taxon>
        <taxon>Hyphomicrobiales</taxon>
        <taxon>Beijerinckiaceae</taxon>
        <taxon>Methylocella</taxon>
    </lineage>
</organism>
<protein>
    <recommendedName>
        <fullName evidence="2">DUF6867 domain-containing protein</fullName>
    </recommendedName>
</protein>
<evidence type="ECO:0000313" key="4">
    <source>
        <dbReference type="Proteomes" id="UP000485880"/>
    </source>
</evidence>
<evidence type="ECO:0000256" key="1">
    <source>
        <dbReference type="SAM" id="Phobius"/>
    </source>
</evidence>
<reference evidence="3 4" key="1">
    <citation type="submission" date="2019-05" db="EMBL/GenBank/DDBJ databases">
        <authorList>
            <person name="Farhan Ul Haque M."/>
        </authorList>
    </citation>
    <scope>NUCLEOTIDE SEQUENCE [LARGE SCALE GENOMIC DNA]</scope>
    <source>
        <strain evidence="3">2</strain>
    </source>
</reference>
<feature type="transmembrane region" description="Helical" evidence="1">
    <location>
        <begin position="12"/>
        <end position="30"/>
    </location>
</feature>
<accession>A0A8B6MA12</accession>
<dbReference type="EMBL" id="CABFMQ020000109">
    <property type="protein sequence ID" value="VTZ51722.1"/>
    <property type="molecule type" value="Genomic_DNA"/>
</dbReference>
<dbReference type="Pfam" id="PF21741">
    <property type="entry name" value="DUF6867"/>
    <property type="match status" value="1"/>
</dbReference>
<feature type="transmembrane region" description="Helical" evidence="1">
    <location>
        <begin position="42"/>
        <end position="63"/>
    </location>
</feature>
<keyword evidence="1" id="KW-1133">Transmembrane helix</keyword>
<keyword evidence="1" id="KW-0812">Transmembrane</keyword>
<comment type="caution">
    <text evidence="3">The sequence shown here is derived from an EMBL/GenBank/DDBJ whole genome shotgun (WGS) entry which is preliminary data.</text>
</comment>
<name>A0A8B6MA12_METTU</name>
<dbReference type="RefSeq" id="WP_174513463.1">
    <property type="nucleotide sequence ID" value="NZ_CABFMQ020000109.1"/>
</dbReference>
<feature type="domain" description="DUF6867" evidence="2">
    <location>
        <begin position="11"/>
        <end position="106"/>
    </location>
</feature>
<keyword evidence="1" id="KW-0472">Membrane</keyword>
<evidence type="ECO:0000313" key="3">
    <source>
        <dbReference type="EMBL" id="VTZ51722.1"/>
    </source>
</evidence>
<dbReference type="AlphaFoldDB" id="A0A8B6MA12"/>
<dbReference type="InterPro" id="IPR049201">
    <property type="entry name" value="DUF6867"/>
</dbReference>
<sequence length="121" mass="13076">MTPLFAFDNRSVLIFLGLSVILSGAASYSAGRALALRWRPIWHGAVAALLIAAAARFLHYALFGEPLVALARYGLDFAAAFGFVLSGFKLTRRRQMKQQYGPIFAREDAPRGSSASTGKPS</sequence>
<keyword evidence="4" id="KW-1185">Reference proteome</keyword>
<gene>
    <name evidence="3" type="ORF">MPC4_50030</name>
</gene>
<evidence type="ECO:0000259" key="2">
    <source>
        <dbReference type="Pfam" id="PF21741"/>
    </source>
</evidence>
<dbReference type="Proteomes" id="UP000485880">
    <property type="component" value="Unassembled WGS sequence"/>
</dbReference>